<reference evidence="2" key="2">
    <citation type="submission" date="2025-08" db="UniProtKB">
        <authorList>
            <consortium name="Ensembl"/>
        </authorList>
    </citation>
    <scope>IDENTIFICATION</scope>
</reference>
<dbReference type="GeneTree" id="ENSGT01020000234420"/>
<proteinExistence type="predicted"/>
<keyword evidence="3" id="KW-1185">Reference proteome</keyword>
<dbReference type="AlphaFoldDB" id="A0A7N4PDD9"/>
<dbReference type="Ensembl" id="ENSSHAT00000045373.1">
    <property type="protein sequence ID" value="ENSSHAP00000035379.1"/>
    <property type="gene ID" value="ENSSHAG00000027865.1"/>
</dbReference>
<evidence type="ECO:0000313" key="3">
    <source>
        <dbReference type="Proteomes" id="UP000007648"/>
    </source>
</evidence>
<name>A0A7N4PDD9_SARHA</name>
<reference evidence="2 3" key="1">
    <citation type="journal article" date="2011" name="Proc. Natl. Acad. Sci. U.S.A.">
        <title>Genetic diversity and population structure of the endangered marsupial Sarcophilus harrisii (Tasmanian devil).</title>
        <authorList>
            <person name="Miller W."/>
            <person name="Hayes V.M."/>
            <person name="Ratan A."/>
            <person name="Petersen D.C."/>
            <person name="Wittekindt N.E."/>
            <person name="Miller J."/>
            <person name="Walenz B."/>
            <person name="Knight J."/>
            <person name="Qi J."/>
            <person name="Zhao F."/>
            <person name="Wang Q."/>
            <person name="Bedoya-Reina O.C."/>
            <person name="Katiyar N."/>
            <person name="Tomsho L.P."/>
            <person name="Kasson L.M."/>
            <person name="Hardie R.A."/>
            <person name="Woodbridge P."/>
            <person name="Tindall E.A."/>
            <person name="Bertelsen M.F."/>
            <person name="Dixon D."/>
            <person name="Pyecroft S."/>
            <person name="Helgen K.M."/>
            <person name="Lesk A.M."/>
            <person name="Pringle T.H."/>
            <person name="Patterson N."/>
            <person name="Zhang Y."/>
            <person name="Kreiss A."/>
            <person name="Woods G.M."/>
            <person name="Jones M.E."/>
            <person name="Schuster S.C."/>
        </authorList>
    </citation>
    <scope>NUCLEOTIDE SEQUENCE [LARGE SCALE GENOMIC DNA]</scope>
</reference>
<dbReference type="Proteomes" id="UP000007648">
    <property type="component" value="Unassembled WGS sequence"/>
</dbReference>
<feature type="region of interest" description="Disordered" evidence="1">
    <location>
        <begin position="135"/>
        <end position="158"/>
    </location>
</feature>
<feature type="region of interest" description="Disordered" evidence="1">
    <location>
        <begin position="70"/>
        <end position="89"/>
    </location>
</feature>
<evidence type="ECO:0000256" key="1">
    <source>
        <dbReference type="SAM" id="MobiDB-lite"/>
    </source>
</evidence>
<reference evidence="2" key="3">
    <citation type="submission" date="2025-09" db="UniProtKB">
        <authorList>
            <consortium name="Ensembl"/>
        </authorList>
    </citation>
    <scope>IDENTIFICATION</scope>
</reference>
<protein>
    <submittedName>
        <fullName evidence="2">Uncharacterized protein</fullName>
    </submittedName>
</protein>
<accession>A0A7N4PDD9</accession>
<dbReference type="InParanoid" id="A0A7N4PDD9"/>
<evidence type="ECO:0000313" key="2">
    <source>
        <dbReference type="Ensembl" id="ENSSHAP00000035379.1"/>
    </source>
</evidence>
<sequence>MLEKPSTLPVALPWASCVWNTSEGLGWRSRGAGCAAFGAAGSAPISLDRSLDMAFFLPGSPSGIVAARRARPAGKGPHGASGVLPGREEARTLRDRRRAAASSLLFSKRNLPDFNRSLNGTDPIRSYGIALVPPGRAQRDLPASKWGGSGRFPSDPEL</sequence>
<organism evidence="2 3">
    <name type="scientific">Sarcophilus harrisii</name>
    <name type="common">Tasmanian devil</name>
    <name type="synonym">Sarcophilus laniarius</name>
    <dbReference type="NCBI Taxonomy" id="9305"/>
    <lineage>
        <taxon>Eukaryota</taxon>
        <taxon>Metazoa</taxon>
        <taxon>Chordata</taxon>
        <taxon>Craniata</taxon>
        <taxon>Vertebrata</taxon>
        <taxon>Euteleostomi</taxon>
        <taxon>Mammalia</taxon>
        <taxon>Metatheria</taxon>
        <taxon>Dasyuromorphia</taxon>
        <taxon>Dasyuridae</taxon>
        <taxon>Sarcophilus</taxon>
    </lineage>
</organism>